<feature type="chain" id="PRO_5032977629" description="Antistasin-like domain-containing protein" evidence="3">
    <location>
        <begin position="18"/>
        <end position="298"/>
    </location>
</feature>
<keyword evidence="1" id="KW-0646">Protease inhibitor</keyword>
<feature type="domain" description="Antistasin-like" evidence="4">
    <location>
        <begin position="204"/>
        <end position="230"/>
    </location>
</feature>
<reference evidence="5" key="1">
    <citation type="submission" date="2018-11" db="EMBL/GenBank/DDBJ databases">
        <authorList>
            <person name="Alioto T."/>
            <person name="Alioto T."/>
        </authorList>
    </citation>
    <scope>NUCLEOTIDE SEQUENCE</scope>
</reference>
<proteinExistence type="predicted"/>
<dbReference type="OrthoDB" id="6090260at2759"/>
<organism evidence="5 6">
    <name type="scientific">Mytilus galloprovincialis</name>
    <name type="common">Mediterranean mussel</name>
    <dbReference type="NCBI Taxonomy" id="29158"/>
    <lineage>
        <taxon>Eukaryota</taxon>
        <taxon>Metazoa</taxon>
        <taxon>Spiralia</taxon>
        <taxon>Lophotrochozoa</taxon>
        <taxon>Mollusca</taxon>
        <taxon>Bivalvia</taxon>
        <taxon>Autobranchia</taxon>
        <taxon>Pteriomorphia</taxon>
        <taxon>Mytilida</taxon>
        <taxon>Mytiloidea</taxon>
        <taxon>Mytilidae</taxon>
        <taxon>Mytilinae</taxon>
        <taxon>Mytilus</taxon>
    </lineage>
</organism>
<evidence type="ECO:0000259" key="4">
    <source>
        <dbReference type="PROSITE" id="PS51252"/>
    </source>
</evidence>
<dbReference type="SUPFAM" id="SSF57262">
    <property type="entry name" value="Leech antihemostatic proteins"/>
    <property type="match status" value="2"/>
</dbReference>
<evidence type="ECO:0000256" key="2">
    <source>
        <dbReference type="ARBA" id="ARBA00022900"/>
    </source>
</evidence>
<comment type="caution">
    <text evidence="5">The sequence shown here is derived from an EMBL/GenBank/DDBJ whole genome shotgun (WGS) entry which is preliminary data.</text>
</comment>
<evidence type="ECO:0000313" key="6">
    <source>
        <dbReference type="Proteomes" id="UP000596742"/>
    </source>
</evidence>
<protein>
    <recommendedName>
        <fullName evidence="4">Antistasin-like domain-containing protein</fullName>
    </recommendedName>
</protein>
<keyword evidence="3" id="KW-0732">Signal</keyword>
<dbReference type="EMBL" id="UYJE01000480">
    <property type="protein sequence ID" value="VDH93641.1"/>
    <property type="molecule type" value="Genomic_DNA"/>
</dbReference>
<dbReference type="InterPro" id="IPR004094">
    <property type="entry name" value="Antistasin-like"/>
</dbReference>
<dbReference type="PROSITE" id="PS51252">
    <property type="entry name" value="ANTISTASIN"/>
    <property type="match status" value="2"/>
</dbReference>
<dbReference type="InterPro" id="IPR011061">
    <property type="entry name" value="Hirudin/antistatin"/>
</dbReference>
<dbReference type="Pfam" id="PF02822">
    <property type="entry name" value="Antistasin"/>
    <property type="match status" value="2"/>
</dbReference>
<dbReference type="Proteomes" id="UP000596742">
    <property type="component" value="Unassembled WGS sequence"/>
</dbReference>
<dbReference type="GO" id="GO:0004867">
    <property type="term" value="F:serine-type endopeptidase inhibitor activity"/>
    <property type="evidence" value="ECO:0007669"/>
    <property type="project" value="UniProtKB-KW"/>
</dbReference>
<feature type="domain" description="Antistasin-like" evidence="4">
    <location>
        <begin position="266"/>
        <end position="292"/>
    </location>
</feature>
<keyword evidence="6" id="KW-1185">Reference proteome</keyword>
<evidence type="ECO:0000313" key="5">
    <source>
        <dbReference type="EMBL" id="VDH93641.1"/>
    </source>
</evidence>
<dbReference type="Gene3D" id="2.10.22.10">
    <property type="entry name" value="Antistasin, domain 1"/>
    <property type="match status" value="2"/>
</dbReference>
<feature type="signal peptide" evidence="3">
    <location>
        <begin position="1"/>
        <end position="17"/>
    </location>
</feature>
<dbReference type="AlphaFoldDB" id="A0A8B6BPA3"/>
<accession>A0A8B6BPA3</accession>
<evidence type="ECO:0000256" key="3">
    <source>
        <dbReference type="SAM" id="SignalP"/>
    </source>
</evidence>
<sequence>MFTIILFPLCLLTTITAQFGGPSFGQQVQVNRTSGQPCSKTVSCMPAPWCQRTVDSDGCRKCSCSMGGFAGGLAGQSSFMNPMASMFHQMGGSGGFNSLTGPSGIGTGALPNSNQPIPTTKTACDSAPYTCSLPPPWCQRVVNSDSCVVCYCGQELKQHFENIQTGKNNQSTQGASNITGTTTLKTIQEVSTTTVPKQATTTSCLQNFFCTTICDHGYMTDTNGCPLCQCIQPGSSGVVTTNAPVTKITTVSPIVTSGSSSGTIMCPGIFDCTLMCMSGYKIDSQGCPVCKCLSGSQT</sequence>
<keyword evidence="2" id="KW-0722">Serine protease inhibitor</keyword>
<name>A0A8B6BPA3_MYTGA</name>
<gene>
    <name evidence="5" type="ORF">MGAL_10B061911</name>
</gene>
<evidence type="ECO:0000256" key="1">
    <source>
        <dbReference type="ARBA" id="ARBA00022690"/>
    </source>
</evidence>